<proteinExistence type="predicted"/>
<comment type="caution">
    <text evidence="1">The sequence shown here is derived from an EMBL/GenBank/DDBJ whole genome shotgun (WGS) entry which is preliminary data.</text>
</comment>
<feature type="non-terminal residue" evidence="1">
    <location>
        <position position="1"/>
    </location>
</feature>
<dbReference type="Proteomes" id="UP001199525">
    <property type="component" value="Unassembled WGS sequence"/>
</dbReference>
<reference evidence="1 2" key="1">
    <citation type="journal article" date="2021" name="Microorganisms">
        <title>Genome Evolution of Filamentous Cyanobacterium Nostoc Species: From Facultative Symbiosis to Free Living.</title>
        <authorList>
            <person name="Huo D."/>
            <person name="Li H."/>
            <person name="Cai F."/>
            <person name="Guo X."/>
            <person name="Qiao Z."/>
            <person name="Wang W."/>
            <person name="Yu G."/>
            <person name="Li R."/>
        </authorList>
    </citation>
    <scope>NUCLEOTIDE SEQUENCE [LARGE SCALE GENOMIC DNA]</scope>
    <source>
        <strain evidence="1 2">CHAB 5714</strain>
    </source>
</reference>
<protein>
    <submittedName>
        <fullName evidence="1">SWIM zinc finger domain-containing protein</fullName>
    </submittedName>
</protein>
<dbReference type="EMBL" id="JAIVFQ010000204">
    <property type="protein sequence ID" value="MCC5605101.1"/>
    <property type="molecule type" value="Genomic_DNA"/>
</dbReference>
<name>A0ABS8IN63_9NOSO</name>
<evidence type="ECO:0000313" key="2">
    <source>
        <dbReference type="Proteomes" id="UP001199525"/>
    </source>
</evidence>
<sequence length="114" mass="13239">EAQVDIFLHEGLIDDAIKTVERDTYYDSKLVHRVMNVAVSHRADWVIDNACRRAEPIMEQGKADRYDAAFNWLKKVKVAYIQLGQKAAWSAHCSKLEVAYGRKRKLMELFKELN</sequence>
<accession>A0ABS8IN63</accession>
<evidence type="ECO:0000313" key="1">
    <source>
        <dbReference type="EMBL" id="MCC5605101.1"/>
    </source>
</evidence>
<organism evidence="1 2">
    <name type="scientific">Nostoc favosum CHAB5714</name>
    <dbReference type="NCBI Taxonomy" id="2780399"/>
    <lineage>
        <taxon>Bacteria</taxon>
        <taxon>Bacillati</taxon>
        <taxon>Cyanobacteriota</taxon>
        <taxon>Cyanophyceae</taxon>
        <taxon>Nostocales</taxon>
        <taxon>Nostocaceae</taxon>
        <taxon>Nostoc</taxon>
        <taxon>Nostoc favosum</taxon>
    </lineage>
</organism>
<keyword evidence="2" id="KW-1185">Reference proteome</keyword>
<gene>
    <name evidence="1" type="ORF">LC586_39855</name>
</gene>